<evidence type="ECO:0000256" key="1">
    <source>
        <dbReference type="SAM" id="Phobius"/>
    </source>
</evidence>
<reference evidence="2 3" key="1">
    <citation type="submission" date="2009-01" db="EMBL/GenBank/DDBJ databases">
        <title>Complete sequence of chromosome of Methylobacterium nodulans ORS 2060.</title>
        <authorList>
            <consortium name="US DOE Joint Genome Institute"/>
            <person name="Lucas S."/>
            <person name="Copeland A."/>
            <person name="Lapidus A."/>
            <person name="Glavina del Rio T."/>
            <person name="Dalin E."/>
            <person name="Tice H."/>
            <person name="Bruce D."/>
            <person name="Goodwin L."/>
            <person name="Pitluck S."/>
            <person name="Sims D."/>
            <person name="Brettin T."/>
            <person name="Detter J.C."/>
            <person name="Han C."/>
            <person name="Larimer F."/>
            <person name="Land M."/>
            <person name="Hauser L."/>
            <person name="Kyrpides N."/>
            <person name="Ivanova N."/>
            <person name="Marx C.J."/>
            <person name="Richardson P."/>
        </authorList>
    </citation>
    <scope>NUCLEOTIDE SEQUENCE [LARGE SCALE GENOMIC DNA]</scope>
    <source>
        <strain evidence="3">LMG 21967 / CNCM I-2342 / ORS 2060</strain>
    </source>
</reference>
<keyword evidence="3" id="KW-1185">Reference proteome</keyword>
<protein>
    <submittedName>
        <fullName evidence="2">Uncharacterized protein</fullName>
    </submittedName>
</protein>
<gene>
    <name evidence="2" type="ordered locus">Mnod_4225</name>
</gene>
<keyword evidence="1" id="KW-0472">Membrane</keyword>
<dbReference type="KEGG" id="mno:Mnod_4225"/>
<evidence type="ECO:0000313" key="2">
    <source>
        <dbReference type="EMBL" id="ACL59101.1"/>
    </source>
</evidence>
<keyword evidence="1" id="KW-1133">Transmembrane helix</keyword>
<dbReference type="Proteomes" id="UP000008207">
    <property type="component" value="Chromosome"/>
</dbReference>
<organism evidence="2 3">
    <name type="scientific">Methylobacterium nodulans (strain LMG 21967 / CNCM I-2342 / ORS 2060)</name>
    <dbReference type="NCBI Taxonomy" id="460265"/>
    <lineage>
        <taxon>Bacteria</taxon>
        <taxon>Pseudomonadati</taxon>
        <taxon>Pseudomonadota</taxon>
        <taxon>Alphaproteobacteria</taxon>
        <taxon>Hyphomicrobiales</taxon>
        <taxon>Methylobacteriaceae</taxon>
        <taxon>Methylobacterium</taxon>
    </lineage>
</organism>
<evidence type="ECO:0000313" key="3">
    <source>
        <dbReference type="Proteomes" id="UP000008207"/>
    </source>
</evidence>
<keyword evidence="1" id="KW-0812">Transmembrane</keyword>
<dbReference type="HOGENOM" id="CLU_3100719_0_0_5"/>
<name>B8IV43_METNO</name>
<dbReference type="EMBL" id="CP001349">
    <property type="protein sequence ID" value="ACL59101.1"/>
    <property type="molecule type" value="Genomic_DNA"/>
</dbReference>
<feature type="transmembrane region" description="Helical" evidence="1">
    <location>
        <begin position="6"/>
        <end position="26"/>
    </location>
</feature>
<accession>B8IV43</accession>
<sequence length="51" mass="5296">MPDRLSLFDLISIAAAAVELLITAVWRMPAAVMADIAGFFGPGPAFSFVGA</sequence>
<proteinExistence type="predicted"/>
<dbReference type="RefSeq" id="WP_015930750.1">
    <property type="nucleotide sequence ID" value="NC_011894.1"/>
</dbReference>
<dbReference type="AlphaFoldDB" id="B8IV43"/>
<dbReference type="STRING" id="460265.Mnod_4225"/>